<dbReference type="EMBL" id="CP004846">
    <property type="protein sequence ID" value="AGP77273.1"/>
    <property type="molecule type" value="Genomic_DNA"/>
</dbReference>
<accession>S5AKU5</accession>
<reference evidence="1 2" key="1">
    <citation type="journal article" date="2013" name="Genome Biol. Evol.">
        <title>Genomic Diversity of "Deep Ecotype" Alteromonas macleodii Isolates: Evidence for Pan-Mediterranean Clonal Frames.</title>
        <authorList>
            <person name="Lopez-Perez M."/>
            <person name="Gonzaga A."/>
            <person name="Rodriguez-Valera F."/>
        </authorList>
    </citation>
    <scope>NUCLEOTIDE SEQUENCE [LARGE SCALE GENOMIC DNA]</scope>
    <source>
        <strain evidence="2">'English Channel 615'</strain>
    </source>
</reference>
<organism evidence="1 2">
    <name type="scientific">Alteromonas mediterranea 615</name>
    <dbReference type="NCBI Taxonomy" id="1300253"/>
    <lineage>
        <taxon>Bacteria</taxon>
        <taxon>Pseudomonadati</taxon>
        <taxon>Pseudomonadota</taxon>
        <taxon>Gammaproteobacteria</taxon>
        <taxon>Alteromonadales</taxon>
        <taxon>Alteromonadaceae</taxon>
        <taxon>Alteromonas/Salinimonas group</taxon>
        <taxon>Alteromonas</taxon>
    </lineage>
</organism>
<name>S5AKU5_9ALTE</name>
<dbReference type="Proteomes" id="UP000014909">
    <property type="component" value="Chromosome"/>
</dbReference>
<dbReference type="HOGENOM" id="CLU_2784737_0_0_6"/>
<dbReference type="BioCyc" id="AMAC1300253:G12YX-852-MONOMER"/>
<evidence type="ECO:0000313" key="1">
    <source>
        <dbReference type="EMBL" id="AGP77273.1"/>
    </source>
</evidence>
<dbReference type="KEGG" id="amh:I633_05340"/>
<protein>
    <submittedName>
        <fullName evidence="1">Uncharacterized protein</fullName>
    </submittedName>
</protein>
<gene>
    <name evidence="1" type="ORF">I633_05340</name>
</gene>
<sequence>MTLSLFASHCLAFVALLLAGQQIKDHYIIEFPKLEQEVKEKFGADYVLKYVSLPPRVSQMNLKIFVTR</sequence>
<proteinExistence type="predicted"/>
<dbReference type="AlphaFoldDB" id="S5AKU5"/>
<evidence type="ECO:0000313" key="2">
    <source>
        <dbReference type="Proteomes" id="UP000014909"/>
    </source>
</evidence>